<organism evidence="8 9">
    <name type="scientific">Fusarium mexicanum</name>
    <dbReference type="NCBI Taxonomy" id="751941"/>
    <lineage>
        <taxon>Eukaryota</taxon>
        <taxon>Fungi</taxon>
        <taxon>Dikarya</taxon>
        <taxon>Ascomycota</taxon>
        <taxon>Pezizomycotina</taxon>
        <taxon>Sordariomycetes</taxon>
        <taxon>Hypocreomycetidae</taxon>
        <taxon>Hypocreales</taxon>
        <taxon>Nectriaceae</taxon>
        <taxon>Fusarium</taxon>
        <taxon>Fusarium fujikuroi species complex</taxon>
    </lineage>
</organism>
<sequence>MWSARISLFYVGYIVTQLPATVYLAKGLLRWQMPAYVIAWSVITACMAAMTSGWSFFVCRFMVGVAEGPFFPMVSLMTSLWYTKEEAPLRMAIWHVGNIGSNIFSGPLAASVLENMNDVAGMRVWYWFVIFEGNIVGLFVAAMGFWCIPNFLHDTGTYFTNPEMSEMAQYRMVVSAGGRPEDDEGGAWNCKWGRLSCCFYF</sequence>
<feature type="transmembrane region" description="Helical" evidence="7">
    <location>
        <begin position="6"/>
        <end position="25"/>
    </location>
</feature>
<feature type="transmembrane region" description="Helical" evidence="7">
    <location>
        <begin position="37"/>
        <end position="57"/>
    </location>
</feature>
<dbReference type="SUPFAM" id="SSF103473">
    <property type="entry name" value="MFS general substrate transporter"/>
    <property type="match status" value="1"/>
</dbReference>
<dbReference type="AlphaFoldDB" id="A0A8H5JTU4"/>
<evidence type="ECO:0000256" key="4">
    <source>
        <dbReference type="ARBA" id="ARBA00022989"/>
    </source>
</evidence>
<evidence type="ECO:0000256" key="5">
    <source>
        <dbReference type="ARBA" id="ARBA00023136"/>
    </source>
</evidence>
<dbReference type="Gene3D" id="1.20.1250.20">
    <property type="entry name" value="MFS general substrate transporter like domains"/>
    <property type="match status" value="1"/>
</dbReference>
<keyword evidence="6" id="KW-0325">Glycoprotein</keyword>
<proteinExistence type="predicted"/>
<gene>
    <name evidence="8" type="ORF">FMEXI_119</name>
</gene>
<feature type="transmembrane region" description="Helical" evidence="7">
    <location>
        <begin position="125"/>
        <end position="148"/>
    </location>
</feature>
<evidence type="ECO:0000256" key="3">
    <source>
        <dbReference type="ARBA" id="ARBA00022692"/>
    </source>
</evidence>
<keyword evidence="9" id="KW-1185">Reference proteome</keyword>
<evidence type="ECO:0000256" key="7">
    <source>
        <dbReference type="SAM" id="Phobius"/>
    </source>
</evidence>
<keyword evidence="5 7" id="KW-0472">Membrane</keyword>
<dbReference type="GO" id="GO:0016020">
    <property type="term" value="C:membrane"/>
    <property type="evidence" value="ECO:0007669"/>
    <property type="project" value="UniProtKB-SubCell"/>
</dbReference>
<dbReference type="Proteomes" id="UP000522262">
    <property type="component" value="Unassembled WGS sequence"/>
</dbReference>
<protein>
    <submittedName>
        <fullName evidence="8">Major facilitator superfamily transporter</fullName>
    </submittedName>
</protein>
<keyword evidence="3 7" id="KW-0812">Transmembrane</keyword>
<evidence type="ECO:0000313" key="9">
    <source>
        <dbReference type="Proteomes" id="UP000522262"/>
    </source>
</evidence>
<dbReference type="PANTHER" id="PTHR43791:SF13">
    <property type="entry name" value="MAJOR FACILITATOR SUPERFAMILY (MFS) PROFILE DOMAIN-CONTAINING PROTEIN"/>
    <property type="match status" value="1"/>
</dbReference>
<evidence type="ECO:0000256" key="6">
    <source>
        <dbReference type="ARBA" id="ARBA00023180"/>
    </source>
</evidence>
<comment type="caution">
    <text evidence="8">The sequence shown here is derived from an EMBL/GenBank/DDBJ whole genome shotgun (WGS) entry which is preliminary data.</text>
</comment>
<keyword evidence="2" id="KW-0813">Transport</keyword>
<dbReference type="InterPro" id="IPR011701">
    <property type="entry name" value="MFS"/>
</dbReference>
<dbReference type="InterPro" id="IPR036259">
    <property type="entry name" value="MFS_trans_sf"/>
</dbReference>
<feature type="transmembrane region" description="Helical" evidence="7">
    <location>
        <begin position="94"/>
        <end position="113"/>
    </location>
</feature>
<dbReference type="PANTHER" id="PTHR43791">
    <property type="entry name" value="PERMEASE-RELATED"/>
    <property type="match status" value="1"/>
</dbReference>
<dbReference type="GO" id="GO:0022857">
    <property type="term" value="F:transmembrane transporter activity"/>
    <property type="evidence" value="ECO:0007669"/>
    <property type="project" value="InterPro"/>
</dbReference>
<keyword evidence="4 7" id="KW-1133">Transmembrane helix</keyword>
<accession>A0A8H5JTU4</accession>
<feature type="transmembrane region" description="Helical" evidence="7">
    <location>
        <begin position="63"/>
        <end position="82"/>
    </location>
</feature>
<evidence type="ECO:0000256" key="1">
    <source>
        <dbReference type="ARBA" id="ARBA00004141"/>
    </source>
</evidence>
<comment type="subcellular location">
    <subcellularLocation>
        <location evidence="1">Membrane</location>
        <topology evidence="1">Multi-pass membrane protein</topology>
    </subcellularLocation>
</comment>
<dbReference type="EMBL" id="JAAOAM010000003">
    <property type="protein sequence ID" value="KAF5559246.1"/>
    <property type="molecule type" value="Genomic_DNA"/>
</dbReference>
<name>A0A8H5JTU4_9HYPO</name>
<evidence type="ECO:0000256" key="2">
    <source>
        <dbReference type="ARBA" id="ARBA00022448"/>
    </source>
</evidence>
<evidence type="ECO:0000313" key="8">
    <source>
        <dbReference type="EMBL" id="KAF5559246.1"/>
    </source>
</evidence>
<reference evidence="8 9" key="1">
    <citation type="submission" date="2020-05" db="EMBL/GenBank/DDBJ databases">
        <title>Identification and distribution of gene clusters putatively required for synthesis of sphingolipid metabolism inhibitors in phylogenetically diverse species of the filamentous fungus Fusarium.</title>
        <authorList>
            <person name="Kim H.-S."/>
            <person name="Busman M."/>
            <person name="Brown D.W."/>
            <person name="Divon H."/>
            <person name="Uhlig S."/>
            <person name="Proctor R.H."/>
        </authorList>
    </citation>
    <scope>NUCLEOTIDE SEQUENCE [LARGE SCALE GENOMIC DNA]</scope>
    <source>
        <strain evidence="8 9">NRRL 53147</strain>
    </source>
</reference>
<dbReference type="Pfam" id="PF07690">
    <property type="entry name" value="MFS_1"/>
    <property type="match status" value="1"/>
</dbReference>